<accession>A0A6I3KI05</accession>
<keyword evidence="1" id="KW-0732">Signal</keyword>
<proteinExistence type="predicted"/>
<dbReference type="AlphaFoldDB" id="A0A6I3KI05"/>
<protein>
    <submittedName>
        <fullName evidence="2">Uncharacterized protein</fullName>
    </submittedName>
</protein>
<dbReference type="EMBL" id="WMBQ01000001">
    <property type="protein sequence ID" value="MTD93963.1"/>
    <property type="molecule type" value="Genomic_DNA"/>
</dbReference>
<feature type="chain" id="PRO_5026244216" evidence="1">
    <location>
        <begin position="22"/>
        <end position="95"/>
    </location>
</feature>
<keyword evidence="3" id="KW-1185">Reference proteome</keyword>
<sequence length="95" mass="10349">MKGKAAAIALCLAAGGLLVPATGFVTSAEAGRCVTKRGKGWAWTQDMAKFQAWEIVAQLSGNWPIQTDTFRNERYKCKKDGDGYTCLSWIDVCKS</sequence>
<dbReference type="RefSeq" id="WP_154738453.1">
    <property type="nucleotide sequence ID" value="NZ_WMBQ01000001.1"/>
</dbReference>
<evidence type="ECO:0000313" key="2">
    <source>
        <dbReference type="EMBL" id="MTD93963.1"/>
    </source>
</evidence>
<organism evidence="2 3">
    <name type="scientific">Hyphomicrobium album</name>
    <dbReference type="NCBI Taxonomy" id="2665159"/>
    <lineage>
        <taxon>Bacteria</taxon>
        <taxon>Pseudomonadati</taxon>
        <taxon>Pseudomonadota</taxon>
        <taxon>Alphaproteobacteria</taxon>
        <taxon>Hyphomicrobiales</taxon>
        <taxon>Hyphomicrobiaceae</taxon>
        <taxon>Hyphomicrobium</taxon>
    </lineage>
</organism>
<name>A0A6I3KI05_9HYPH</name>
<comment type="caution">
    <text evidence="2">The sequence shown here is derived from an EMBL/GenBank/DDBJ whole genome shotgun (WGS) entry which is preliminary data.</text>
</comment>
<reference evidence="2 3" key="1">
    <citation type="submission" date="2019-11" db="EMBL/GenBank/DDBJ databases">
        <title>Identification of a novel strain.</title>
        <authorList>
            <person name="Xu Q."/>
            <person name="Wang G."/>
        </authorList>
    </citation>
    <scope>NUCLEOTIDE SEQUENCE [LARGE SCALE GENOMIC DNA]</scope>
    <source>
        <strain evidence="3">xq</strain>
    </source>
</reference>
<gene>
    <name evidence="2" type="ORF">GIW81_06390</name>
</gene>
<evidence type="ECO:0000313" key="3">
    <source>
        <dbReference type="Proteomes" id="UP000440694"/>
    </source>
</evidence>
<evidence type="ECO:0000256" key="1">
    <source>
        <dbReference type="SAM" id="SignalP"/>
    </source>
</evidence>
<feature type="signal peptide" evidence="1">
    <location>
        <begin position="1"/>
        <end position="21"/>
    </location>
</feature>
<dbReference type="Proteomes" id="UP000440694">
    <property type="component" value="Unassembled WGS sequence"/>
</dbReference>